<comment type="similarity">
    <text evidence="2">Belongs to the class-III pyridine nucleotide-disulfide oxidoreductase family.</text>
</comment>
<dbReference type="AlphaFoldDB" id="A0A2M7TB69"/>
<dbReference type="Pfam" id="PF02852">
    <property type="entry name" value="Pyr_redox_dim"/>
    <property type="match status" value="1"/>
</dbReference>
<evidence type="ECO:0000256" key="4">
    <source>
        <dbReference type="ARBA" id="ARBA00022827"/>
    </source>
</evidence>
<dbReference type="Pfam" id="PF00581">
    <property type="entry name" value="Rhodanese"/>
    <property type="match status" value="1"/>
</dbReference>
<keyword evidence="6" id="KW-0676">Redox-active center</keyword>
<dbReference type="EMBL" id="PFNG01000036">
    <property type="protein sequence ID" value="PIZ41947.1"/>
    <property type="molecule type" value="Genomic_DNA"/>
</dbReference>
<dbReference type="Proteomes" id="UP000230956">
    <property type="component" value="Unassembled WGS sequence"/>
</dbReference>
<dbReference type="SUPFAM" id="SSF51905">
    <property type="entry name" value="FAD/NAD(P)-binding domain"/>
    <property type="match status" value="2"/>
</dbReference>
<protein>
    <submittedName>
        <fullName evidence="8">Pyridine nucleotide-disulfide oxidoreductase</fullName>
    </submittedName>
</protein>
<dbReference type="Gene3D" id="3.50.50.60">
    <property type="entry name" value="FAD/NAD(P)-binding domain"/>
    <property type="match status" value="2"/>
</dbReference>
<dbReference type="InterPro" id="IPR036188">
    <property type="entry name" value="FAD/NAD-bd_sf"/>
</dbReference>
<keyword evidence="4" id="KW-0274">FAD</keyword>
<reference evidence="9" key="1">
    <citation type="submission" date="2017-09" db="EMBL/GenBank/DDBJ databases">
        <title>Depth-based differentiation of microbial function through sediment-hosted aquifers and enrichment of novel symbionts in the deep terrestrial subsurface.</title>
        <authorList>
            <person name="Probst A.J."/>
            <person name="Ladd B."/>
            <person name="Jarett J.K."/>
            <person name="Geller-Mcgrath D.E."/>
            <person name="Sieber C.M.K."/>
            <person name="Emerson J.B."/>
            <person name="Anantharaman K."/>
            <person name="Thomas B.C."/>
            <person name="Malmstrom R."/>
            <person name="Stieglmeier M."/>
            <person name="Klingl A."/>
            <person name="Woyke T."/>
            <person name="Ryan C.M."/>
            <person name="Banfield J.F."/>
        </authorList>
    </citation>
    <scope>NUCLEOTIDE SEQUENCE [LARGE SCALE GENOMIC DNA]</scope>
</reference>
<dbReference type="CDD" id="cd01524">
    <property type="entry name" value="RHOD_Pyr_redox"/>
    <property type="match status" value="1"/>
</dbReference>
<comment type="caution">
    <text evidence="8">The sequence shown here is derived from an EMBL/GenBank/DDBJ whole genome shotgun (WGS) entry which is preliminary data.</text>
</comment>
<accession>A0A2M7TB69</accession>
<dbReference type="PROSITE" id="PS50206">
    <property type="entry name" value="RHODANESE_3"/>
    <property type="match status" value="1"/>
</dbReference>
<feature type="non-terminal residue" evidence="8">
    <location>
        <position position="1"/>
    </location>
</feature>
<evidence type="ECO:0000259" key="7">
    <source>
        <dbReference type="PROSITE" id="PS50206"/>
    </source>
</evidence>
<dbReference type="InterPro" id="IPR023753">
    <property type="entry name" value="FAD/NAD-binding_dom"/>
</dbReference>
<evidence type="ECO:0000313" key="8">
    <source>
        <dbReference type="EMBL" id="PIZ41947.1"/>
    </source>
</evidence>
<evidence type="ECO:0000256" key="1">
    <source>
        <dbReference type="ARBA" id="ARBA00001974"/>
    </source>
</evidence>
<evidence type="ECO:0000313" key="9">
    <source>
        <dbReference type="Proteomes" id="UP000230956"/>
    </source>
</evidence>
<evidence type="ECO:0000256" key="3">
    <source>
        <dbReference type="ARBA" id="ARBA00022630"/>
    </source>
</evidence>
<keyword evidence="5" id="KW-0560">Oxidoreductase</keyword>
<dbReference type="InterPro" id="IPR016156">
    <property type="entry name" value="FAD/NAD-linked_Rdtase_dimer_sf"/>
</dbReference>
<dbReference type="SUPFAM" id="SSF55424">
    <property type="entry name" value="FAD/NAD-linked reductases, dimerisation (C-terminal) domain"/>
    <property type="match status" value="1"/>
</dbReference>
<dbReference type="InterPro" id="IPR036873">
    <property type="entry name" value="Rhodanese-like_dom_sf"/>
</dbReference>
<sequence>VQTPEGMRDRFNIEVRVQCEVKRIIRDKKSVELYSHATGKTYYESYDRLVLSPGAAPFRPDIPGLDHPHVFTIRNIPDTDAIKEFVDQVKPERVVVVGAGFIGLEMAENLKRRGVSVIVVELADRILTPLDFEMSALVHRHIMEKGVNIIRGKGVRELHHEDDWIVAELTDGTRLNADMVILGLGVRPEVGLARDAGLELGATGGIAVDEYLRTSDPDIYAVGDVIEVKDFVTGNPVLIPLAGPANKQGRIVANNICGREEKYTATQGTAIIKIFDLAVAVTGLNEVALKRYGITYAKSVTHSTSHATYYPGASGLSIKILFDPDSGKLLGAQVVGGANIDKTIDAFSIAMRAGMTVFDLEKLELSYAPPFSNAKTPVNIAGYVAANMLRGDVAMYYWDEVEAIDKDTSVLIDVRTPLEYKMTGTIGGAVNIPVDYLRQRLDEIPKDKDIYVFCEIGLRAYVACRILMQKGYKVKNLSGGYKTYGAAYKMLNNIV</sequence>
<organism evidence="8 9">
    <name type="scientific">Candidatus Aquicultor secundus</name>
    <dbReference type="NCBI Taxonomy" id="1973895"/>
    <lineage>
        <taxon>Bacteria</taxon>
        <taxon>Bacillati</taxon>
        <taxon>Actinomycetota</taxon>
        <taxon>Candidatus Aquicultoria</taxon>
        <taxon>Candidatus Aquicultorales</taxon>
        <taxon>Candidatus Aquicultoraceae</taxon>
        <taxon>Candidatus Aquicultor</taxon>
    </lineage>
</organism>
<name>A0A2M7TB69_9ACTN</name>
<evidence type="ECO:0000256" key="6">
    <source>
        <dbReference type="ARBA" id="ARBA00023284"/>
    </source>
</evidence>
<dbReference type="GO" id="GO:0016491">
    <property type="term" value="F:oxidoreductase activity"/>
    <property type="evidence" value="ECO:0007669"/>
    <property type="project" value="UniProtKB-KW"/>
</dbReference>
<dbReference type="SMART" id="SM00450">
    <property type="entry name" value="RHOD"/>
    <property type="match status" value="1"/>
</dbReference>
<dbReference type="InterPro" id="IPR050260">
    <property type="entry name" value="FAD-bd_OxRdtase"/>
</dbReference>
<dbReference type="PANTHER" id="PTHR43429">
    <property type="entry name" value="PYRIDINE NUCLEOTIDE-DISULFIDE OXIDOREDUCTASE DOMAIN-CONTAINING"/>
    <property type="match status" value="1"/>
</dbReference>
<dbReference type="InterPro" id="IPR001763">
    <property type="entry name" value="Rhodanese-like_dom"/>
</dbReference>
<dbReference type="RefSeq" id="WP_286975648.1">
    <property type="nucleotide sequence ID" value="NZ_PFNG01000036.1"/>
</dbReference>
<dbReference type="Pfam" id="PF07992">
    <property type="entry name" value="Pyr_redox_2"/>
    <property type="match status" value="1"/>
</dbReference>
<proteinExistence type="inferred from homology"/>
<gene>
    <name evidence="8" type="ORF">COY37_01300</name>
</gene>
<evidence type="ECO:0000256" key="2">
    <source>
        <dbReference type="ARBA" id="ARBA00009130"/>
    </source>
</evidence>
<feature type="domain" description="Rhodanese" evidence="7">
    <location>
        <begin position="405"/>
        <end position="493"/>
    </location>
</feature>
<keyword evidence="3" id="KW-0285">Flavoprotein</keyword>
<evidence type="ECO:0000256" key="5">
    <source>
        <dbReference type="ARBA" id="ARBA00023002"/>
    </source>
</evidence>
<dbReference type="SUPFAM" id="SSF52821">
    <property type="entry name" value="Rhodanese/Cell cycle control phosphatase"/>
    <property type="match status" value="1"/>
</dbReference>
<comment type="cofactor">
    <cofactor evidence="1">
        <name>FAD</name>
        <dbReference type="ChEBI" id="CHEBI:57692"/>
    </cofactor>
</comment>
<dbReference type="PRINTS" id="PR00368">
    <property type="entry name" value="FADPNR"/>
</dbReference>
<dbReference type="InterPro" id="IPR004099">
    <property type="entry name" value="Pyr_nucl-diS_OxRdtase_dimer"/>
</dbReference>
<dbReference type="Gene3D" id="3.40.250.10">
    <property type="entry name" value="Rhodanese-like domain"/>
    <property type="match status" value="1"/>
</dbReference>
<dbReference type="PANTHER" id="PTHR43429:SF1">
    <property type="entry name" value="NAD(P)H SULFUR OXIDOREDUCTASE (COA-DEPENDENT)"/>
    <property type="match status" value="1"/>
</dbReference>